<proteinExistence type="inferred from homology"/>
<evidence type="ECO:0000256" key="1">
    <source>
        <dbReference type="ARBA" id="ARBA00006439"/>
    </source>
</evidence>
<evidence type="ECO:0008006" key="6">
    <source>
        <dbReference type="Google" id="ProtNLM"/>
    </source>
</evidence>
<protein>
    <recommendedName>
        <fullName evidence="6">Alcohol acetyltransferase</fullName>
    </recommendedName>
</protein>
<evidence type="ECO:0000256" key="2">
    <source>
        <dbReference type="ARBA" id="ARBA00022679"/>
    </source>
</evidence>
<comment type="similarity">
    <text evidence="1">Belongs to the trichothecene O-acetyltransferase family.</text>
</comment>
<evidence type="ECO:0000313" key="4">
    <source>
        <dbReference type="EMBL" id="KAL0474085.1"/>
    </source>
</evidence>
<dbReference type="Pfam" id="PF07428">
    <property type="entry name" value="Tri3"/>
    <property type="match status" value="1"/>
</dbReference>
<feature type="region of interest" description="Disordered" evidence="3">
    <location>
        <begin position="285"/>
        <end position="312"/>
    </location>
</feature>
<evidence type="ECO:0000313" key="5">
    <source>
        <dbReference type="Proteomes" id="UP001451303"/>
    </source>
</evidence>
<keyword evidence="5" id="KW-1185">Reference proteome</keyword>
<comment type="caution">
    <text evidence="4">The sequence shown here is derived from an EMBL/GenBank/DDBJ whole genome shotgun (WGS) entry which is preliminary data.</text>
</comment>
<feature type="region of interest" description="Disordered" evidence="3">
    <location>
        <begin position="377"/>
        <end position="416"/>
    </location>
</feature>
<sequence>MSKSLTAKRAIICQVPITGYLYLTARLNAKQPDPPICLLPLFNTETSQPHFHTQTFKMRVLKAGVKRDDYNWRQIRPGLWQRDADEAEVFYSTLAKLYAGSGRMHFAITGHVSLTISVPSDEDPEVVSRRLDESLRIAWLRQRYETPTIASSVHYDTLDGKWKKSYRTIPDDASTKAWLEKTFQVISTGQTGEEWANSDPPAPTTPTLCVVCPAIASQDSSTIRRDLILRSPHDIIDGIGTLHFLNSLVTKTTQAFTEGEFFRELPVFDGSEASNLSPPYRVAANIPSTPPTPEHQARLSTTKAAASEPANPEGPPFVDIGIPYTHGPLLPGKHQRTAHYLSRERTSALITFLKESHPGTTVTHAVHAAIALTLRDMHTSSNPPSMSSTFSSKTSSSSSSSRSSFMPVPEQDPEQQVEAKLRYTNYLLRNERSACSPPYNTPSHCVSVYHSLPATKLQVDMSPTPPTTSQEKRAEFEAFLTQIKHFYISVKDNPMHYALAPAIWTEWTPILPEAVLKGEEKMEVPKPKEVPSVSVSSMGVVDGIVKRVHYLGEERGGMKLEVQRPWVTGEELTNGLGVFLGTFDGVLCLSCAFNEAWHEKKDVDEFLWEVERVVGNWVDGVDGSQPDSESGCTR</sequence>
<dbReference type="EMBL" id="JAVLET010000002">
    <property type="protein sequence ID" value="KAL0474085.1"/>
    <property type="molecule type" value="Genomic_DNA"/>
</dbReference>
<dbReference type="Gene3D" id="3.30.559.30">
    <property type="entry name" value="Nonribosomal peptide synthetase, condensation domain"/>
    <property type="match status" value="2"/>
</dbReference>
<dbReference type="PANTHER" id="PTHR42034">
    <property type="entry name" value="CHROMOSOME 7, WHOLE GENOME SHOTGUN SEQUENCE-RELATED"/>
    <property type="match status" value="1"/>
</dbReference>
<dbReference type="Gene3D" id="3.30.559.10">
    <property type="entry name" value="Chloramphenicol acetyltransferase-like domain"/>
    <property type="match status" value="1"/>
</dbReference>
<dbReference type="InterPro" id="IPR009992">
    <property type="entry name" value="Tri3/Sat12/Sat16/Mac1"/>
</dbReference>
<keyword evidence="2" id="KW-0808">Transferase</keyword>
<dbReference type="Proteomes" id="UP001451303">
    <property type="component" value="Unassembled WGS sequence"/>
</dbReference>
<dbReference type="PANTHER" id="PTHR42034:SF1">
    <property type="entry name" value="CONDENSATION DOMAIN-CONTAINING PROTEIN"/>
    <property type="match status" value="1"/>
</dbReference>
<organism evidence="4 5">
    <name type="scientific">Neurospora intermedia</name>
    <dbReference type="NCBI Taxonomy" id="5142"/>
    <lineage>
        <taxon>Eukaryota</taxon>
        <taxon>Fungi</taxon>
        <taxon>Dikarya</taxon>
        <taxon>Ascomycota</taxon>
        <taxon>Pezizomycotina</taxon>
        <taxon>Sordariomycetes</taxon>
        <taxon>Sordariomycetidae</taxon>
        <taxon>Sordariales</taxon>
        <taxon>Sordariaceae</taxon>
        <taxon>Neurospora</taxon>
    </lineage>
</organism>
<dbReference type="InterPro" id="IPR023213">
    <property type="entry name" value="CAT-like_dom_sf"/>
</dbReference>
<evidence type="ECO:0000256" key="3">
    <source>
        <dbReference type="SAM" id="MobiDB-lite"/>
    </source>
</evidence>
<reference evidence="4 5" key="1">
    <citation type="submission" date="2023-09" db="EMBL/GenBank/DDBJ databases">
        <title>Multi-omics analysis of a traditional fermented food reveals byproduct-associated fungal strains for waste-to-food upcycling.</title>
        <authorList>
            <consortium name="Lawrence Berkeley National Laboratory"/>
            <person name="Rekdal V.M."/>
            <person name="Villalobos-Escobedo J.M."/>
            <person name="Rodriguez-Valeron N."/>
            <person name="Garcia M.O."/>
            <person name="Vasquez D.P."/>
            <person name="Damayanti I."/>
            <person name="Sorensen P.M."/>
            <person name="Baidoo E.E."/>
            <person name="De Carvalho A.C."/>
            <person name="Riley R."/>
            <person name="Lipzen A."/>
            <person name="He G."/>
            <person name="Yan M."/>
            <person name="Haridas S."/>
            <person name="Daum C."/>
            <person name="Yoshinaga Y."/>
            <person name="Ng V."/>
            <person name="Grigoriev I.V."/>
            <person name="Munk R."/>
            <person name="Nuraida L."/>
            <person name="Wijaya C.H."/>
            <person name="Morales P.-C."/>
            <person name="Keasling J.D."/>
        </authorList>
    </citation>
    <scope>NUCLEOTIDE SEQUENCE [LARGE SCALE GENOMIC DNA]</scope>
    <source>
        <strain evidence="4 5">FGSC 2613</strain>
    </source>
</reference>
<name>A0ABR3DN63_NEUIN</name>
<feature type="compositionally biased region" description="Low complexity" evidence="3">
    <location>
        <begin position="377"/>
        <end position="406"/>
    </location>
</feature>
<accession>A0ABR3DN63</accession>
<gene>
    <name evidence="4" type="ORF">QR685DRAFT_518612</name>
</gene>